<dbReference type="Pfam" id="PF12697">
    <property type="entry name" value="Abhydrolase_6"/>
    <property type="match status" value="1"/>
</dbReference>
<protein>
    <recommendedName>
        <fullName evidence="1">AB hydrolase-1 domain-containing protein</fullName>
    </recommendedName>
</protein>
<dbReference type="EMBL" id="SPLM01000146">
    <property type="protein sequence ID" value="TMW56037.1"/>
    <property type="molecule type" value="Genomic_DNA"/>
</dbReference>
<evidence type="ECO:0000259" key="1">
    <source>
        <dbReference type="Pfam" id="PF12697"/>
    </source>
</evidence>
<dbReference type="InterPro" id="IPR000073">
    <property type="entry name" value="AB_hydrolase_1"/>
</dbReference>
<organism evidence="2 3">
    <name type="scientific">Pythium oligandrum</name>
    <name type="common">Mycoparasitic fungus</name>
    <dbReference type="NCBI Taxonomy" id="41045"/>
    <lineage>
        <taxon>Eukaryota</taxon>
        <taxon>Sar</taxon>
        <taxon>Stramenopiles</taxon>
        <taxon>Oomycota</taxon>
        <taxon>Peronosporomycetes</taxon>
        <taxon>Pythiales</taxon>
        <taxon>Pythiaceae</taxon>
        <taxon>Pythium</taxon>
    </lineage>
</organism>
<dbReference type="InterPro" id="IPR029058">
    <property type="entry name" value="AB_hydrolase_fold"/>
</dbReference>
<name>A0A8K1C4M1_PYTOL</name>
<gene>
    <name evidence="2" type="ORF">Poli38472_008685</name>
</gene>
<sequence length="313" mass="35917">MTVLRERIALLFCHGGGLNKATWDPIVRRVLASPLLKRFPSDVLGIDWRYHGENHNFHDKGEVYYLDEEKKYPRVNHPCQVWTDWAPKELEQYVKQLRKEDEVLRRKTRVIGIGHSMGAASIMRVEIDTPGSFDGIIGFEPICTGEMDPEISNMIVSTLVTTTLRRKGEWESWDEVKQHFSSSKGFLRWHKESVEAYVKGGIIPCADGKLRLACQPMHEAALYCGRVMDITVEDYQRMSCKMSYEYGDSSQLFNAELTSKIAQQLPDKVFLSPPIKNTTHMLVIEDPEACADRIIKALELFPPFQPQKQTSRL</sequence>
<proteinExistence type="predicted"/>
<accession>A0A8K1C4M1</accession>
<feature type="domain" description="AB hydrolase-1" evidence="1">
    <location>
        <begin position="10"/>
        <end position="292"/>
    </location>
</feature>
<dbReference type="AlphaFoldDB" id="A0A8K1C4M1"/>
<dbReference type="Gene3D" id="3.40.50.1820">
    <property type="entry name" value="alpha/beta hydrolase"/>
    <property type="match status" value="1"/>
</dbReference>
<comment type="caution">
    <text evidence="2">The sequence shown here is derived from an EMBL/GenBank/DDBJ whole genome shotgun (WGS) entry which is preliminary data.</text>
</comment>
<dbReference type="OrthoDB" id="94039at2759"/>
<evidence type="ECO:0000313" key="2">
    <source>
        <dbReference type="EMBL" id="TMW56037.1"/>
    </source>
</evidence>
<reference evidence="2" key="1">
    <citation type="submission" date="2019-03" db="EMBL/GenBank/DDBJ databases">
        <title>Long read genome sequence of the mycoparasitic Pythium oligandrum ATCC 38472 isolated from sugarbeet rhizosphere.</title>
        <authorList>
            <person name="Gaulin E."/>
        </authorList>
    </citation>
    <scope>NUCLEOTIDE SEQUENCE</scope>
    <source>
        <strain evidence="2">ATCC 38472_TT</strain>
    </source>
</reference>
<evidence type="ECO:0000313" key="3">
    <source>
        <dbReference type="Proteomes" id="UP000794436"/>
    </source>
</evidence>
<dbReference type="Proteomes" id="UP000794436">
    <property type="component" value="Unassembled WGS sequence"/>
</dbReference>
<dbReference type="SUPFAM" id="SSF53474">
    <property type="entry name" value="alpha/beta-Hydrolases"/>
    <property type="match status" value="1"/>
</dbReference>
<keyword evidence="3" id="KW-1185">Reference proteome</keyword>